<accession>A0A1H3NQ21</accession>
<dbReference type="Proteomes" id="UP000183417">
    <property type="component" value="Unassembled WGS sequence"/>
</dbReference>
<gene>
    <name evidence="2" type="ORF">SAMN05421547_10981</name>
</gene>
<evidence type="ECO:0000313" key="2">
    <source>
        <dbReference type="EMBL" id="SDY90888.1"/>
    </source>
</evidence>
<dbReference type="RefSeq" id="WP_074922180.1">
    <property type="nucleotide sequence ID" value="NZ_CP141274.1"/>
</dbReference>
<evidence type="ECO:0000313" key="3">
    <source>
        <dbReference type="Proteomes" id="UP000183417"/>
    </source>
</evidence>
<dbReference type="AlphaFoldDB" id="A0A1H3NQ21"/>
<evidence type="ECO:0008006" key="4">
    <source>
        <dbReference type="Google" id="ProtNLM"/>
    </source>
</evidence>
<name>A0A1H3NQ21_9BURK</name>
<dbReference type="GeneID" id="94692354"/>
<keyword evidence="1" id="KW-0472">Membrane</keyword>
<dbReference type="EMBL" id="FNPE01000009">
    <property type="protein sequence ID" value="SDY90888.1"/>
    <property type="molecule type" value="Genomic_DNA"/>
</dbReference>
<feature type="transmembrane region" description="Helical" evidence="1">
    <location>
        <begin position="94"/>
        <end position="113"/>
    </location>
</feature>
<protein>
    <recommendedName>
        <fullName evidence="4">Tellurite resistance protein TerB</fullName>
    </recommendedName>
</protein>
<feature type="transmembrane region" description="Helical" evidence="1">
    <location>
        <begin position="50"/>
        <end position="74"/>
    </location>
</feature>
<reference evidence="2 3" key="1">
    <citation type="submission" date="2016-10" db="EMBL/GenBank/DDBJ databases">
        <authorList>
            <person name="de Groot N.N."/>
        </authorList>
    </citation>
    <scope>NUCLEOTIDE SEQUENCE [LARGE SCALE GENOMIC DNA]</scope>
    <source>
        <strain evidence="2 3">LMG 24775</strain>
    </source>
</reference>
<proteinExistence type="predicted"/>
<sequence>MKQIHEISSENFTLDGVEQVVAEPLRFKAKLAIGENAYRSLRMVNRGRELWDVLGAAGTGAAVAKSSLVASTFFAPSGLLGAIGIGTAATPLGWVAFAALASGGACYGLYRMFANSRGSRVIEIPKFLNTPLDVLALSLFDLIAPLALRIAAVGGKIDQEQRSVLVEHLVEEWGFDPNFVGQAVPLLESQLGQGQPQDVAQELATFLHANPDCNHLAIAADLGDFLRSLLETGKPLSESEHTLLNACIATLSQVPEGGMSKAWAQAHLRAGQVADGVGGTLREASKNLPSMEELRDAADSTVNQVRQSALRVGTLASQVLPEPAQLKEAARRSLALGKAGVDRIKNRLSR</sequence>
<evidence type="ECO:0000256" key="1">
    <source>
        <dbReference type="SAM" id="Phobius"/>
    </source>
</evidence>
<keyword evidence="1" id="KW-1133">Transmembrane helix</keyword>
<keyword evidence="1" id="KW-0812">Transmembrane</keyword>
<organism evidence="2 3">
    <name type="scientific">Delftia lacustris</name>
    <dbReference type="NCBI Taxonomy" id="558537"/>
    <lineage>
        <taxon>Bacteria</taxon>
        <taxon>Pseudomonadati</taxon>
        <taxon>Pseudomonadota</taxon>
        <taxon>Betaproteobacteria</taxon>
        <taxon>Burkholderiales</taxon>
        <taxon>Comamonadaceae</taxon>
        <taxon>Delftia</taxon>
    </lineage>
</organism>